<keyword evidence="3" id="KW-0238">DNA-binding</keyword>
<dbReference type="RefSeq" id="WP_378299038.1">
    <property type="nucleotide sequence ID" value="NZ_JBHTJA010000026.1"/>
</dbReference>
<sequence length="296" mass="32598">MELKQLTTFLAVARRLSFTQAAQELGYVQSAVTAQIKSLETDLGVPLFERLGRRIALTDAGTELRRHAQFLVGYAEEVRQAVHEANGDPRRYRGTLRIAAPESLCAHHLPAVLRALQDRFPLLRVVFGPAGRTALLNALDEGTLDAGFLLEESVHHPMALAERMAEETLVLVSHPGHRLAEREQVPTAELAGETLLLIERGCAQRDVTERELRRAGIHPLRMEFVSVEALKRCAAGGLGLAVLPASAVADEVERGEVAVLPWTCEPALGVYLVRHKDRRTTAVLDELTALTRAHWT</sequence>
<feature type="domain" description="HTH lysR-type" evidence="5">
    <location>
        <begin position="1"/>
        <end position="58"/>
    </location>
</feature>
<reference evidence="7" key="1">
    <citation type="journal article" date="2019" name="Int. J. Syst. Evol. Microbiol.">
        <title>The Global Catalogue of Microorganisms (GCM) 10K type strain sequencing project: providing services to taxonomists for standard genome sequencing and annotation.</title>
        <authorList>
            <consortium name="The Broad Institute Genomics Platform"/>
            <consortium name="The Broad Institute Genome Sequencing Center for Infectious Disease"/>
            <person name="Wu L."/>
            <person name="Ma J."/>
        </authorList>
    </citation>
    <scope>NUCLEOTIDE SEQUENCE [LARGE SCALE GENOMIC DNA]</scope>
    <source>
        <strain evidence="7">JCM 31202</strain>
    </source>
</reference>
<dbReference type="PANTHER" id="PTHR30126:SF100">
    <property type="entry name" value="LYSR-FAMILY TRANSCRIPTIONAL REGULATOR"/>
    <property type="match status" value="1"/>
</dbReference>
<evidence type="ECO:0000256" key="3">
    <source>
        <dbReference type="ARBA" id="ARBA00023125"/>
    </source>
</evidence>
<protein>
    <submittedName>
        <fullName evidence="6">LysR family transcriptional regulator</fullName>
    </submittedName>
</protein>
<gene>
    <name evidence="6" type="ORF">ACFQ11_15620</name>
</gene>
<organism evidence="6 7">
    <name type="scientific">Actinomadura sediminis</name>
    <dbReference type="NCBI Taxonomy" id="1038904"/>
    <lineage>
        <taxon>Bacteria</taxon>
        <taxon>Bacillati</taxon>
        <taxon>Actinomycetota</taxon>
        <taxon>Actinomycetes</taxon>
        <taxon>Streptosporangiales</taxon>
        <taxon>Thermomonosporaceae</taxon>
        <taxon>Actinomadura</taxon>
    </lineage>
</organism>
<evidence type="ECO:0000256" key="2">
    <source>
        <dbReference type="ARBA" id="ARBA00023015"/>
    </source>
</evidence>
<dbReference type="PANTHER" id="PTHR30126">
    <property type="entry name" value="HTH-TYPE TRANSCRIPTIONAL REGULATOR"/>
    <property type="match status" value="1"/>
</dbReference>
<evidence type="ECO:0000256" key="4">
    <source>
        <dbReference type="ARBA" id="ARBA00023163"/>
    </source>
</evidence>
<evidence type="ECO:0000259" key="5">
    <source>
        <dbReference type="PROSITE" id="PS50931"/>
    </source>
</evidence>
<dbReference type="Pfam" id="PF00126">
    <property type="entry name" value="HTH_1"/>
    <property type="match status" value="1"/>
</dbReference>
<accession>A0ABW3ESE2</accession>
<dbReference type="InterPro" id="IPR036390">
    <property type="entry name" value="WH_DNA-bd_sf"/>
</dbReference>
<comment type="caution">
    <text evidence="6">The sequence shown here is derived from an EMBL/GenBank/DDBJ whole genome shotgun (WGS) entry which is preliminary data.</text>
</comment>
<dbReference type="Proteomes" id="UP001596972">
    <property type="component" value="Unassembled WGS sequence"/>
</dbReference>
<dbReference type="CDD" id="cd05466">
    <property type="entry name" value="PBP2_LTTR_substrate"/>
    <property type="match status" value="1"/>
</dbReference>
<dbReference type="EMBL" id="JBHTJA010000026">
    <property type="protein sequence ID" value="MFD0901828.1"/>
    <property type="molecule type" value="Genomic_DNA"/>
</dbReference>
<dbReference type="PRINTS" id="PR00039">
    <property type="entry name" value="HTHLYSR"/>
</dbReference>
<dbReference type="InterPro" id="IPR000847">
    <property type="entry name" value="LysR_HTH_N"/>
</dbReference>
<keyword evidence="4" id="KW-0804">Transcription</keyword>
<dbReference type="Pfam" id="PF03466">
    <property type="entry name" value="LysR_substrate"/>
    <property type="match status" value="1"/>
</dbReference>
<name>A0ABW3ESE2_9ACTN</name>
<dbReference type="SUPFAM" id="SSF53850">
    <property type="entry name" value="Periplasmic binding protein-like II"/>
    <property type="match status" value="1"/>
</dbReference>
<dbReference type="PROSITE" id="PS50931">
    <property type="entry name" value="HTH_LYSR"/>
    <property type="match status" value="1"/>
</dbReference>
<evidence type="ECO:0000256" key="1">
    <source>
        <dbReference type="ARBA" id="ARBA00009437"/>
    </source>
</evidence>
<evidence type="ECO:0000313" key="6">
    <source>
        <dbReference type="EMBL" id="MFD0901828.1"/>
    </source>
</evidence>
<dbReference type="InterPro" id="IPR005119">
    <property type="entry name" value="LysR_subst-bd"/>
</dbReference>
<proteinExistence type="inferred from homology"/>
<comment type="similarity">
    <text evidence="1">Belongs to the LysR transcriptional regulatory family.</text>
</comment>
<dbReference type="SUPFAM" id="SSF46785">
    <property type="entry name" value="Winged helix' DNA-binding domain"/>
    <property type="match status" value="1"/>
</dbReference>
<evidence type="ECO:0000313" key="7">
    <source>
        <dbReference type="Proteomes" id="UP001596972"/>
    </source>
</evidence>
<keyword evidence="2" id="KW-0805">Transcription regulation</keyword>
<dbReference type="Gene3D" id="1.10.10.10">
    <property type="entry name" value="Winged helix-like DNA-binding domain superfamily/Winged helix DNA-binding domain"/>
    <property type="match status" value="1"/>
</dbReference>
<keyword evidence="7" id="KW-1185">Reference proteome</keyword>
<dbReference type="Gene3D" id="3.40.190.10">
    <property type="entry name" value="Periplasmic binding protein-like II"/>
    <property type="match status" value="2"/>
</dbReference>
<dbReference type="InterPro" id="IPR036388">
    <property type="entry name" value="WH-like_DNA-bd_sf"/>
</dbReference>